<reference evidence="2" key="1">
    <citation type="submission" date="2021-03" db="EMBL/GenBank/DDBJ databases">
        <authorList>
            <person name="Li Z."/>
            <person name="Yang C."/>
        </authorList>
    </citation>
    <scope>NUCLEOTIDE SEQUENCE</scope>
    <source>
        <strain evidence="2">Dzin_1.0</strain>
        <tissue evidence="2">Leaf</tissue>
    </source>
</reference>
<feature type="region of interest" description="Disordered" evidence="1">
    <location>
        <begin position="86"/>
        <end position="129"/>
    </location>
</feature>
<evidence type="ECO:0000313" key="3">
    <source>
        <dbReference type="Proteomes" id="UP001085076"/>
    </source>
</evidence>
<sequence>MEDDVGTPPLRLVNFISEEQVAKFIDPQDACSAISVESHRLWLEHGNRTDDITIIVVHIKDLGTETIDVPNQTSNRSSQEILDKGNDENTALQGSDICHPDKGKLPKMQPCPLDSSTERSPASVAPSPTHTLLRNGAMLEFSFSMRTRWGIYGLRMVDRLVVSHELELCITN</sequence>
<evidence type="ECO:0000313" key="2">
    <source>
        <dbReference type="EMBL" id="KAJ0972846.1"/>
    </source>
</evidence>
<comment type="caution">
    <text evidence="2">The sequence shown here is derived from an EMBL/GenBank/DDBJ whole genome shotgun (WGS) entry which is preliminary data.</text>
</comment>
<dbReference type="EMBL" id="JAGGNH010000005">
    <property type="protein sequence ID" value="KAJ0972846.1"/>
    <property type="molecule type" value="Genomic_DNA"/>
</dbReference>
<accession>A0A9D5CGG2</accession>
<dbReference type="Proteomes" id="UP001085076">
    <property type="component" value="Miscellaneous, Linkage group lg05"/>
</dbReference>
<feature type="compositionally biased region" description="Polar residues" evidence="1">
    <location>
        <begin position="114"/>
        <end position="129"/>
    </location>
</feature>
<reference evidence="2" key="2">
    <citation type="journal article" date="2022" name="Hortic Res">
        <title>The genome of Dioscorea zingiberensis sheds light on the biosynthesis, origin and evolution of the medicinally important diosgenin saponins.</title>
        <authorList>
            <person name="Li Y."/>
            <person name="Tan C."/>
            <person name="Li Z."/>
            <person name="Guo J."/>
            <person name="Li S."/>
            <person name="Chen X."/>
            <person name="Wang C."/>
            <person name="Dai X."/>
            <person name="Yang H."/>
            <person name="Song W."/>
            <person name="Hou L."/>
            <person name="Xu J."/>
            <person name="Tong Z."/>
            <person name="Xu A."/>
            <person name="Yuan X."/>
            <person name="Wang W."/>
            <person name="Yang Q."/>
            <person name="Chen L."/>
            <person name="Sun Z."/>
            <person name="Wang K."/>
            <person name="Pan B."/>
            <person name="Chen J."/>
            <person name="Bao Y."/>
            <person name="Liu F."/>
            <person name="Qi X."/>
            <person name="Gang D.R."/>
            <person name="Wen J."/>
            <person name="Li J."/>
        </authorList>
    </citation>
    <scope>NUCLEOTIDE SEQUENCE</scope>
    <source>
        <strain evidence="2">Dzin_1.0</strain>
    </source>
</reference>
<name>A0A9D5CGG2_9LILI</name>
<dbReference type="OrthoDB" id="10264738at2759"/>
<proteinExistence type="predicted"/>
<protein>
    <submittedName>
        <fullName evidence="2">Uncharacterized protein</fullName>
    </submittedName>
</protein>
<organism evidence="2 3">
    <name type="scientific">Dioscorea zingiberensis</name>
    <dbReference type="NCBI Taxonomy" id="325984"/>
    <lineage>
        <taxon>Eukaryota</taxon>
        <taxon>Viridiplantae</taxon>
        <taxon>Streptophyta</taxon>
        <taxon>Embryophyta</taxon>
        <taxon>Tracheophyta</taxon>
        <taxon>Spermatophyta</taxon>
        <taxon>Magnoliopsida</taxon>
        <taxon>Liliopsida</taxon>
        <taxon>Dioscoreales</taxon>
        <taxon>Dioscoreaceae</taxon>
        <taxon>Dioscorea</taxon>
    </lineage>
</organism>
<keyword evidence="3" id="KW-1185">Reference proteome</keyword>
<dbReference type="AlphaFoldDB" id="A0A9D5CGG2"/>
<evidence type="ECO:0000256" key="1">
    <source>
        <dbReference type="SAM" id="MobiDB-lite"/>
    </source>
</evidence>
<gene>
    <name evidence="2" type="ORF">J5N97_020805</name>
</gene>